<dbReference type="OrthoDB" id="9806411at2"/>
<comment type="function">
    <text evidence="5">This is one of the proteins that binds to the 5S RNA in the ribosome where it forms part of the central protuberance.</text>
</comment>
<evidence type="ECO:0000256" key="2">
    <source>
        <dbReference type="ARBA" id="ARBA00022884"/>
    </source>
</evidence>
<dbReference type="InterPro" id="IPR020930">
    <property type="entry name" value="Ribosomal_uL5_bac-type"/>
</dbReference>
<evidence type="ECO:0000256" key="3">
    <source>
        <dbReference type="ARBA" id="ARBA00022980"/>
    </source>
</evidence>
<dbReference type="NCBIfam" id="NF004130">
    <property type="entry name" value="PRK05618.1-5"/>
    <property type="match status" value="1"/>
</dbReference>
<keyword evidence="4 5" id="KW-0687">Ribonucleoprotein</keyword>
<comment type="subunit">
    <text evidence="5">Part of the 50S ribosomal subunit; part of the 5S rRNA/L5/L18/L25 subcomplex. Contacts the 5S rRNA. Binds to the 5S rRNA independently of L5 and L18.</text>
</comment>
<feature type="region of interest" description="Disordered" evidence="6">
    <location>
        <begin position="189"/>
        <end position="215"/>
    </location>
</feature>
<dbReference type="Pfam" id="PF14693">
    <property type="entry name" value="Ribosomal_TL5_C"/>
    <property type="match status" value="1"/>
</dbReference>
<dbReference type="Gene3D" id="2.40.240.10">
    <property type="entry name" value="Ribosomal Protein L25, Chain P"/>
    <property type="match status" value="1"/>
</dbReference>
<dbReference type="InterPro" id="IPR020056">
    <property type="entry name" value="Rbsml_bL25/Gln-tRNA_synth_N"/>
</dbReference>
<dbReference type="GO" id="GO:0006412">
    <property type="term" value="P:translation"/>
    <property type="evidence" value="ECO:0007669"/>
    <property type="project" value="UniProtKB-UniRule"/>
</dbReference>
<dbReference type="Proteomes" id="UP000463138">
    <property type="component" value="Unassembled WGS sequence"/>
</dbReference>
<dbReference type="InterPro" id="IPR001021">
    <property type="entry name" value="Ribosomal_bL25_long"/>
</dbReference>
<dbReference type="CDD" id="cd00495">
    <property type="entry name" value="Ribosomal_L25_TL5_CTC"/>
    <property type="match status" value="1"/>
</dbReference>
<dbReference type="PANTHER" id="PTHR33284">
    <property type="entry name" value="RIBOSOMAL PROTEIN L25/GLN-TRNA SYNTHETASE, ANTI-CODON-BINDING DOMAIN-CONTAINING PROTEIN"/>
    <property type="match status" value="1"/>
</dbReference>
<keyword evidence="2 5" id="KW-0694">RNA-binding</keyword>
<accession>A0A7V7GQA4</accession>
<evidence type="ECO:0000256" key="6">
    <source>
        <dbReference type="SAM" id="MobiDB-lite"/>
    </source>
</evidence>
<reference evidence="9 10" key="1">
    <citation type="submission" date="2018-07" db="EMBL/GenBank/DDBJ databases">
        <title>Pseudomonas laoshanensis sp. nov., isolated from soil.</title>
        <authorList>
            <person name="Sun J."/>
            <person name="Yu L."/>
            <person name="Wang M."/>
            <person name="Zhang C."/>
        </authorList>
    </citation>
    <scope>NUCLEOTIDE SEQUENCE [LARGE SCALE GENOMIC DNA]</scope>
    <source>
        <strain evidence="9 10">Y22</strain>
    </source>
</reference>
<dbReference type="InterPro" id="IPR011035">
    <property type="entry name" value="Ribosomal_bL25/Gln-tRNA_synth"/>
</dbReference>
<feature type="domain" description="Large ribosomal subunit protein bL25 beta" evidence="8">
    <location>
        <begin position="102"/>
        <end position="193"/>
    </location>
</feature>
<dbReference type="GO" id="GO:0008097">
    <property type="term" value="F:5S rRNA binding"/>
    <property type="evidence" value="ECO:0007669"/>
    <property type="project" value="InterPro"/>
</dbReference>
<dbReference type="EMBL" id="QOVF01000006">
    <property type="protein sequence ID" value="KAA0692371.1"/>
    <property type="molecule type" value="Genomic_DNA"/>
</dbReference>
<evidence type="ECO:0000259" key="8">
    <source>
        <dbReference type="Pfam" id="PF14693"/>
    </source>
</evidence>
<evidence type="ECO:0000256" key="5">
    <source>
        <dbReference type="HAMAP-Rule" id="MF_01334"/>
    </source>
</evidence>
<feature type="domain" description="Large ribosomal subunit protein bL25 L25" evidence="7">
    <location>
        <begin position="6"/>
        <end position="94"/>
    </location>
</feature>
<keyword evidence="10" id="KW-1185">Reference proteome</keyword>
<name>A0A7V7GQA4_9GAMM</name>
<dbReference type="InterPro" id="IPR020057">
    <property type="entry name" value="Ribosomal_bL25_b-dom"/>
</dbReference>
<dbReference type="InterPro" id="IPR037121">
    <property type="entry name" value="Ribosomal_bL25_C"/>
</dbReference>
<organism evidence="9 10">
    <name type="scientific">Halopseudomonas laoshanensis</name>
    <dbReference type="NCBI Taxonomy" id="2268758"/>
    <lineage>
        <taxon>Bacteria</taxon>
        <taxon>Pseudomonadati</taxon>
        <taxon>Pseudomonadota</taxon>
        <taxon>Gammaproteobacteria</taxon>
        <taxon>Pseudomonadales</taxon>
        <taxon>Pseudomonadaceae</taxon>
        <taxon>Halopseudomonas</taxon>
    </lineage>
</organism>
<dbReference type="SUPFAM" id="SSF50715">
    <property type="entry name" value="Ribosomal protein L25-like"/>
    <property type="match status" value="1"/>
</dbReference>
<dbReference type="RefSeq" id="WP_149333610.1">
    <property type="nucleotide sequence ID" value="NZ_QOVF01000006.1"/>
</dbReference>
<dbReference type="NCBIfam" id="NF004612">
    <property type="entry name" value="PRK05943.1"/>
    <property type="match status" value="1"/>
</dbReference>
<proteinExistence type="inferred from homology"/>
<keyword evidence="1 5" id="KW-0699">rRNA-binding</keyword>
<comment type="similarity">
    <text evidence="5">Belongs to the bacterial ribosomal protein bL25 family. CTC subfamily.</text>
</comment>
<evidence type="ECO:0000256" key="1">
    <source>
        <dbReference type="ARBA" id="ARBA00022730"/>
    </source>
</evidence>
<sequence length="215" mass="23220">MVDFTLKAIARDDLGKGASRRLRRNADMVPAIVYGGEKAPQSVSLEARELKKALENEAFFSHVIKLNVDGKKQDVLIKALQRHPAKGHVMHADLLRVVAGHEVTVHVPLHFINEATCVGVKQGGGIISHTMTDVEVTCLPKDLPEFIEVDMAEIELGGIVHLTDLKLPKGVSIVALAQGADHDLPVANVHAPRVVSDEEDTAESEPKADGEESAE</sequence>
<dbReference type="GO" id="GO:0022625">
    <property type="term" value="C:cytosolic large ribosomal subunit"/>
    <property type="evidence" value="ECO:0007669"/>
    <property type="project" value="TreeGrafter"/>
</dbReference>
<dbReference type="Gene3D" id="2.170.120.20">
    <property type="entry name" value="Ribosomal protein L25, beta domain"/>
    <property type="match status" value="1"/>
</dbReference>
<comment type="caution">
    <text evidence="9">The sequence shown here is derived from an EMBL/GenBank/DDBJ whole genome shotgun (WGS) entry which is preliminary data.</text>
</comment>
<dbReference type="Pfam" id="PF01386">
    <property type="entry name" value="Ribosomal_L25p"/>
    <property type="match status" value="1"/>
</dbReference>
<dbReference type="GO" id="GO:0003735">
    <property type="term" value="F:structural constituent of ribosome"/>
    <property type="evidence" value="ECO:0007669"/>
    <property type="project" value="InterPro"/>
</dbReference>
<keyword evidence="3 5" id="KW-0689">Ribosomal protein</keyword>
<dbReference type="HAMAP" id="MF_01334">
    <property type="entry name" value="Ribosomal_bL25_CTC"/>
    <property type="match status" value="1"/>
</dbReference>
<dbReference type="NCBIfam" id="NF004128">
    <property type="entry name" value="PRK05618.1-2"/>
    <property type="match status" value="1"/>
</dbReference>
<evidence type="ECO:0000256" key="4">
    <source>
        <dbReference type="ARBA" id="ARBA00023274"/>
    </source>
</evidence>
<evidence type="ECO:0000313" key="10">
    <source>
        <dbReference type="Proteomes" id="UP000463138"/>
    </source>
</evidence>
<gene>
    <name evidence="5" type="primary">rplY</name>
    <name evidence="5" type="synonym">ctc</name>
    <name evidence="9" type="ORF">DT594_15510</name>
</gene>
<evidence type="ECO:0000259" key="7">
    <source>
        <dbReference type="Pfam" id="PF01386"/>
    </source>
</evidence>
<dbReference type="AlphaFoldDB" id="A0A7V7GQA4"/>
<dbReference type="InterPro" id="IPR029751">
    <property type="entry name" value="Ribosomal_L25_dom"/>
</dbReference>
<protein>
    <recommendedName>
        <fullName evidence="5">Large ribosomal subunit protein bL25</fullName>
    </recommendedName>
    <alternativeName>
        <fullName evidence="5">General stress protein CTC</fullName>
    </alternativeName>
</protein>
<feature type="compositionally biased region" description="Basic and acidic residues" evidence="6">
    <location>
        <begin position="204"/>
        <end position="215"/>
    </location>
</feature>
<evidence type="ECO:0000313" key="9">
    <source>
        <dbReference type="EMBL" id="KAA0692371.1"/>
    </source>
</evidence>
<dbReference type="PANTHER" id="PTHR33284:SF1">
    <property type="entry name" value="RIBOSOMAL PROTEIN L25_GLN-TRNA SYNTHETASE, ANTI-CODON-BINDING DOMAIN-CONTAINING PROTEIN"/>
    <property type="match status" value="1"/>
</dbReference>
<dbReference type="NCBIfam" id="TIGR00731">
    <property type="entry name" value="bL25_bact_ctc"/>
    <property type="match status" value="1"/>
</dbReference>